<proteinExistence type="predicted"/>
<keyword evidence="2" id="KW-1185">Reference proteome</keyword>
<dbReference type="AlphaFoldDB" id="A0A838CWN1"/>
<evidence type="ECO:0000313" key="1">
    <source>
        <dbReference type="EMBL" id="MBA2176338.1"/>
    </source>
</evidence>
<evidence type="ECO:0000313" key="2">
    <source>
        <dbReference type="Proteomes" id="UP000571017"/>
    </source>
</evidence>
<accession>A0A838CWN1</accession>
<protein>
    <submittedName>
        <fullName evidence="1">Uncharacterized protein</fullName>
    </submittedName>
</protein>
<organism evidence="1 2">
    <name type="scientific">Halobacillus locisalis</name>
    <dbReference type="NCBI Taxonomy" id="220753"/>
    <lineage>
        <taxon>Bacteria</taxon>
        <taxon>Bacillati</taxon>
        <taxon>Bacillota</taxon>
        <taxon>Bacilli</taxon>
        <taxon>Bacillales</taxon>
        <taxon>Bacillaceae</taxon>
        <taxon>Halobacillus</taxon>
    </lineage>
</organism>
<name>A0A838CWN1_9BACI</name>
<dbReference type="Proteomes" id="UP000571017">
    <property type="component" value="Unassembled WGS sequence"/>
</dbReference>
<reference evidence="1 2" key="1">
    <citation type="journal article" date="2004" name="Extremophiles">
        <title>Halobacillus locisalis sp. nov., a halophilic bacterium isolated from a marine solar saltern of the Yellow Sea in Korea.</title>
        <authorList>
            <person name="Yoon J.H."/>
            <person name="Kang K.H."/>
            <person name="Oh T.K."/>
            <person name="Park Y.H."/>
        </authorList>
    </citation>
    <scope>NUCLEOTIDE SEQUENCE [LARGE SCALE GENOMIC DNA]</scope>
    <source>
        <strain evidence="1 2">KCTC 3788</strain>
    </source>
</reference>
<dbReference type="RefSeq" id="WP_181473363.1">
    <property type="nucleotide sequence ID" value="NZ_JACEFG010000003.1"/>
</dbReference>
<comment type="caution">
    <text evidence="1">The sequence shown here is derived from an EMBL/GenBank/DDBJ whole genome shotgun (WGS) entry which is preliminary data.</text>
</comment>
<sequence>MKIGTDGSNLGSRFEMLRAFNETNSDKGIPVSDKVTFIQDIQSGYSDKLSTIPDIHSRFGQLMHFIGHRHE</sequence>
<dbReference type="EMBL" id="JACEFG010000003">
    <property type="protein sequence ID" value="MBA2176338.1"/>
    <property type="molecule type" value="Genomic_DNA"/>
</dbReference>
<gene>
    <name evidence="1" type="ORF">H0266_15685</name>
</gene>